<name>A0ACC3YSF0_COLTU</name>
<dbReference type="Proteomes" id="UP000805649">
    <property type="component" value="Unassembled WGS sequence"/>
</dbReference>
<proteinExistence type="predicted"/>
<evidence type="ECO:0000313" key="2">
    <source>
        <dbReference type="Proteomes" id="UP000805649"/>
    </source>
</evidence>
<dbReference type="EMBL" id="VUJX02000006">
    <property type="protein sequence ID" value="KAL0934864.1"/>
    <property type="molecule type" value="Genomic_DNA"/>
</dbReference>
<sequence>MRFSVTAVTALFVAVAAAIPAAAPEPAQFDHAGIARALEQRGLEASLNKRCDRDFFNDCMDTCHSPGCPGCTAGCTIGCCGSTGCC</sequence>
<organism evidence="1 2">
    <name type="scientific">Colletotrichum truncatum</name>
    <name type="common">Anthracnose fungus</name>
    <name type="synonym">Colletotrichum capsici</name>
    <dbReference type="NCBI Taxonomy" id="5467"/>
    <lineage>
        <taxon>Eukaryota</taxon>
        <taxon>Fungi</taxon>
        <taxon>Dikarya</taxon>
        <taxon>Ascomycota</taxon>
        <taxon>Pezizomycotina</taxon>
        <taxon>Sordariomycetes</taxon>
        <taxon>Hypocreomycetidae</taxon>
        <taxon>Glomerellales</taxon>
        <taxon>Glomerellaceae</taxon>
        <taxon>Colletotrichum</taxon>
        <taxon>Colletotrichum truncatum species complex</taxon>
    </lineage>
</organism>
<accession>A0ACC3YSF0</accession>
<keyword evidence="2" id="KW-1185">Reference proteome</keyword>
<reference evidence="1 2" key="1">
    <citation type="journal article" date="2020" name="Phytopathology">
        <title>Genome Sequence Resources of Colletotrichum truncatum, C. plurivorum, C. musicola, and C. sojae: Four Species Pathogenic to Soybean (Glycine max).</title>
        <authorList>
            <person name="Rogerio F."/>
            <person name="Boufleur T.R."/>
            <person name="Ciampi-Guillardi M."/>
            <person name="Sukno S.A."/>
            <person name="Thon M.R."/>
            <person name="Massola Junior N.S."/>
            <person name="Baroncelli R."/>
        </authorList>
    </citation>
    <scope>NUCLEOTIDE SEQUENCE [LARGE SCALE GENOMIC DNA]</scope>
    <source>
        <strain evidence="1 2">CMES1059</strain>
    </source>
</reference>
<protein>
    <submittedName>
        <fullName evidence="1">Uncharacterized protein</fullName>
    </submittedName>
</protein>
<gene>
    <name evidence="1" type="ORF">CTRU02_209455</name>
</gene>
<evidence type="ECO:0000313" key="1">
    <source>
        <dbReference type="EMBL" id="KAL0934864.1"/>
    </source>
</evidence>
<comment type="caution">
    <text evidence="1">The sequence shown here is derived from an EMBL/GenBank/DDBJ whole genome shotgun (WGS) entry which is preliminary data.</text>
</comment>